<keyword evidence="6" id="KW-0472">Membrane</keyword>
<feature type="transmembrane region" description="Helical" evidence="6">
    <location>
        <begin position="191"/>
        <end position="211"/>
    </location>
</feature>
<dbReference type="SUPFAM" id="SSF55785">
    <property type="entry name" value="PYP-like sensor domain (PAS domain)"/>
    <property type="match status" value="1"/>
</dbReference>
<dbReference type="PANTHER" id="PTHR43531">
    <property type="entry name" value="PROTEIN ICFG"/>
    <property type="match status" value="1"/>
</dbReference>
<dbReference type="PANTHER" id="PTHR43531:SF14">
    <property type="entry name" value="METHYL-ACCEPTING CHEMOTAXIS PROTEIN I-RELATED"/>
    <property type="match status" value="1"/>
</dbReference>
<dbReference type="PROSITE" id="PS50111">
    <property type="entry name" value="CHEMOTAXIS_TRANSDUC_2"/>
    <property type="match status" value="1"/>
</dbReference>
<dbReference type="InterPro" id="IPR000727">
    <property type="entry name" value="T_SNARE_dom"/>
</dbReference>
<dbReference type="EMBL" id="FLUK01000152">
    <property type="protein sequence ID" value="SBV88030.1"/>
    <property type="molecule type" value="Genomic_DNA"/>
</dbReference>
<evidence type="ECO:0000256" key="2">
    <source>
        <dbReference type="ARBA" id="ARBA00023224"/>
    </source>
</evidence>
<protein>
    <submittedName>
        <fullName evidence="10">Methyl-accepting chemotaxis protein</fullName>
    </submittedName>
</protein>
<evidence type="ECO:0000256" key="5">
    <source>
        <dbReference type="SAM" id="MobiDB-lite"/>
    </source>
</evidence>
<dbReference type="SMART" id="SM00283">
    <property type="entry name" value="MA"/>
    <property type="match status" value="1"/>
</dbReference>
<dbReference type="InterPro" id="IPR051310">
    <property type="entry name" value="MCP_chemotaxis"/>
</dbReference>
<gene>
    <name evidence="10" type="ORF">XTGNCPPB3709_1963</name>
</gene>
<dbReference type="RefSeq" id="WP_009601143.1">
    <property type="nucleotide sequence ID" value="NZ_CP076253.1"/>
</dbReference>
<dbReference type="InterPro" id="IPR004090">
    <property type="entry name" value="Chemotax_Me-accpt_rcpt"/>
</dbReference>
<dbReference type="SUPFAM" id="SSF58104">
    <property type="entry name" value="Methyl-accepting chemotaxis protein (MCP) signaling domain"/>
    <property type="match status" value="1"/>
</dbReference>
<dbReference type="Pfam" id="PF00015">
    <property type="entry name" value="MCPsignal"/>
    <property type="match status" value="1"/>
</dbReference>
<dbReference type="AlphaFoldDB" id="A0A1M4IIF2"/>
<evidence type="ECO:0000256" key="3">
    <source>
        <dbReference type="ARBA" id="ARBA00029447"/>
    </source>
</evidence>
<dbReference type="PROSITE" id="PS50192">
    <property type="entry name" value="T_SNARE"/>
    <property type="match status" value="1"/>
</dbReference>
<dbReference type="Pfam" id="PF00672">
    <property type="entry name" value="HAMP"/>
    <property type="match status" value="1"/>
</dbReference>
<dbReference type="InterPro" id="IPR024478">
    <property type="entry name" value="HlyB_4HB_MCP"/>
</dbReference>
<reference evidence="11" key="1">
    <citation type="submission" date="2016-07" db="EMBL/GenBank/DDBJ databases">
        <authorList>
            <person name="Florea S."/>
            <person name="Webb J.S."/>
            <person name="Jaromczyk J."/>
            <person name="Schardl C.L."/>
        </authorList>
    </citation>
    <scope>NUCLEOTIDE SEQUENCE [LARGE SCALE GENOMIC DNA]</scope>
</reference>
<accession>A0A1M4IIF2</accession>
<dbReference type="Gene3D" id="6.10.340.10">
    <property type="match status" value="1"/>
</dbReference>
<dbReference type="GO" id="GO:0005886">
    <property type="term" value="C:plasma membrane"/>
    <property type="evidence" value="ECO:0007669"/>
    <property type="project" value="TreeGrafter"/>
</dbReference>
<keyword evidence="6" id="KW-1133">Transmembrane helix</keyword>
<dbReference type="Pfam" id="PF13188">
    <property type="entry name" value="PAS_8"/>
    <property type="match status" value="1"/>
</dbReference>
<dbReference type="SUPFAM" id="SSF158472">
    <property type="entry name" value="HAMP domain-like"/>
    <property type="match status" value="1"/>
</dbReference>
<comment type="similarity">
    <text evidence="3">Belongs to the methyl-accepting chemotaxis (MCP) protein family.</text>
</comment>
<evidence type="ECO:0000313" key="10">
    <source>
        <dbReference type="EMBL" id="SBV88030.1"/>
    </source>
</evidence>
<keyword evidence="6" id="KW-0812">Transmembrane</keyword>
<dbReference type="InterPro" id="IPR004089">
    <property type="entry name" value="MCPsignal_dom"/>
</dbReference>
<feature type="domain" description="HAMP" evidence="9">
    <location>
        <begin position="444"/>
        <end position="490"/>
    </location>
</feature>
<dbReference type="GO" id="GO:0006935">
    <property type="term" value="P:chemotaxis"/>
    <property type="evidence" value="ECO:0007669"/>
    <property type="project" value="UniProtKB-KW"/>
</dbReference>
<evidence type="ECO:0000256" key="6">
    <source>
        <dbReference type="SAM" id="Phobius"/>
    </source>
</evidence>
<organism evidence="10 11">
    <name type="scientific">Xanthomonas graminis pv. graminis</name>
    <dbReference type="NCBI Taxonomy" id="134874"/>
    <lineage>
        <taxon>Bacteria</taxon>
        <taxon>Pseudomonadati</taxon>
        <taxon>Pseudomonadota</taxon>
        <taxon>Gammaproteobacteria</taxon>
        <taxon>Lysobacterales</taxon>
        <taxon>Lysobacteraceae</taxon>
        <taxon>Xanthomonas</taxon>
        <taxon>Xanthomonas translucens group</taxon>
        <taxon>Xanthomonas graminis</taxon>
    </lineage>
</organism>
<dbReference type="Pfam" id="PF12729">
    <property type="entry name" value="4HB_MCP_1"/>
    <property type="match status" value="1"/>
</dbReference>
<keyword evidence="2 4" id="KW-0807">Transducer</keyword>
<feature type="region of interest" description="Disordered" evidence="5">
    <location>
        <begin position="762"/>
        <end position="795"/>
    </location>
</feature>
<feature type="domain" description="T-SNARE coiled-coil homology" evidence="8">
    <location>
        <begin position="654"/>
        <end position="716"/>
    </location>
</feature>
<name>A0A1M4IIF2_9XANT</name>
<dbReference type="Pfam" id="PF18947">
    <property type="entry name" value="HAMP_2"/>
    <property type="match status" value="1"/>
</dbReference>
<dbReference type="SMART" id="SM00304">
    <property type="entry name" value="HAMP"/>
    <property type="match status" value="2"/>
</dbReference>
<evidence type="ECO:0000259" key="8">
    <source>
        <dbReference type="PROSITE" id="PS50192"/>
    </source>
</evidence>
<dbReference type="PRINTS" id="PR00260">
    <property type="entry name" value="CHEMTRNSDUCR"/>
</dbReference>
<dbReference type="GO" id="GO:0004888">
    <property type="term" value="F:transmembrane signaling receptor activity"/>
    <property type="evidence" value="ECO:0007669"/>
    <property type="project" value="InterPro"/>
</dbReference>
<sequence>MQWIKNLKLMPKLMLAFGLVLAIMLIQGLVAYNGLHAINNVADNASNQVVRSVRTGGEMRGILGEYRSAAYQSLIRSSEAIKKDAETRKVALRKRMDEIIAQYPPLIGSPQERAIYERTAVDWKKAVASYQSVDEMLQLELHDDAIDTFTGETCTLHNKVVDDVIALIGENNSQAQVAAVVANTTYRRSSALLLMCVVIGVIGAVVLAWLFGRMLASNVRSAVKVANEVAGGKLDGHIDATGKDEIGELLQALKRMQQDLRERTERDAAVAAENLRIRTALDNSSTGMYIADLDYTIVYANPSMQGIVDKYAGQIHKVAPAFDSSMPLVGSSLSVLEYGNQIDTRTVAAIEKHGVAEREMAYGDARIAQIVSSIRDAHGSHVGFVCESRDRTVEAQVEEEVAKIVQAAAAGDLSGRVATDGKQGFFLQLAQQLNGLLQANGDSIGEVSKLLTALSHGDLTARMHGEFDGVFATMRDDANATAEQLAAIVGRIQTAAVSINASAGEIAAGNDDLSRRTEQQAANLEETAASMEELTSTVKQNAEHARQANQLAVGAASVASQGGTVVGQVVTTMSGIESCSKKIADIISVIDGIAFQTNILALNAAVEAARAGEQGRGFAVVASEVRTLAQRSANAAKEIKGLIDASVTQVANGSALVRQAGQTMSEIVSSVQRVTDIMSEIAAASQEQSSGIEQVNQTVTQMDETTQQNAALVEEATAAARSMEEQAGQLTEAVSIFRVEQTPASAPTPTPRHAQVHSIRTVATKPAAVPSSKPALATGSKKSVPALADSDWQEF</sequence>
<dbReference type="Proteomes" id="UP000184997">
    <property type="component" value="Unassembled WGS sequence"/>
</dbReference>
<evidence type="ECO:0000259" key="9">
    <source>
        <dbReference type="PROSITE" id="PS50885"/>
    </source>
</evidence>
<evidence type="ECO:0000313" key="11">
    <source>
        <dbReference type="Proteomes" id="UP000184997"/>
    </source>
</evidence>
<feature type="domain" description="Methyl-accepting transducer" evidence="7">
    <location>
        <begin position="495"/>
        <end position="724"/>
    </location>
</feature>
<dbReference type="InterPro" id="IPR000014">
    <property type="entry name" value="PAS"/>
</dbReference>
<feature type="domain" description="HAMP" evidence="9">
    <location>
        <begin position="213"/>
        <end position="265"/>
    </location>
</feature>
<evidence type="ECO:0000259" key="7">
    <source>
        <dbReference type="PROSITE" id="PS50111"/>
    </source>
</evidence>
<dbReference type="CDD" id="cd11386">
    <property type="entry name" value="MCP_signal"/>
    <property type="match status" value="1"/>
</dbReference>
<keyword evidence="1" id="KW-0488">Methylation</keyword>
<dbReference type="InterPro" id="IPR035965">
    <property type="entry name" value="PAS-like_dom_sf"/>
</dbReference>
<dbReference type="PROSITE" id="PS50885">
    <property type="entry name" value="HAMP"/>
    <property type="match status" value="2"/>
</dbReference>
<dbReference type="CDD" id="cd06225">
    <property type="entry name" value="HAMP"/>
    <property type="match status" value="1"/>
</dbReference>
<dbReference type="GO" id="GO:0007165">
    <property type="term" value="P:signal transduction"/>
    <property type="evidence" value="ECO:0007669"/>
    <property type="project" value="UniProtKB-KW"/>
</dbReference>
<dbReference type="FunFam" id="1.10.287.950:FF:000002">
    <property type="entry name" value="Methyl-accepting chemotaxis protein"/>
    <property type="match status" value="1"/>
</dbReference>
<dbReference type="Gene3D" id="3.30.450.20">
    <property type="entry name" value="PAS domain"/>
    <property type="match status" value="1"/>
</dbReference>
<dbReference type="Gene3D" id="1.10.287.950">
    <property type="entry name" value="Methyl-accepting chemotaxis protein"/>
    <property type="match status" value="1"/>
</dbReference>
<evidence type="ECO:0000256" key="4">
    <source>
        <dbReference type="PROSITE-ProRule" id="PRU00284"/>
    </source>
</evidence>
<evidence type="ECO:0000256" key="1">
    <source>
        <dbReference type="ARBA" id="ARBA00022481"/>
    </source>
</evidence>
<dbReference type="InterPro" id="IPR003660">
    <property type="entry name" value="HAMP_dom"/>
</dbReference>
<proteinExistence type="inferred from homology"/>